<dbReference type="GO" id="GO:2000762">
    <property type="term" value="P:regulation of phenylpropanoid metabolic process"/>
    <property type="evidence" value="ECO:0007669"/>
    <property type="project" value="InterPro"/>
</dbReference>
<proteinExistence type="predicted"/>
<dbReference type="Proteomes" id="UP000639772">
    <property type="component" value="Unassembled WGS sequence"/>
</dbReference>
<dbReference type="EMBL" id="JADCNM010000014">
    <property type="protein sequence ID" value="KAG0453373.1"/>
    <property type="molecule type" value="Genomic_DNA"/>
</dbReference>
<name>A0A835PIM8_VANPL</name>
<dbReference type="InterPro" id="IPR039638">
    <property type="entry name" value="MED33A/B"/>
</dbReference>
<evidence type="ECO:0000313" key="1">
    <source>
        <dbReference type="EMBL" id="KAG0453373.1"/>
    </source>
</evidence>
<evidence type="ECO:0000313" key="2">
    <source>
        <dbReference type="Proteomes" id="UP000639772"/>
    </source>
</evidence>
<gene>
    <name evidence="1" type="ORF">HPP92_024677</name>
</gene>
<accession>A0A835PIM8</accession>
<evidence type="ECO:0008006" key="3">
    <source>
        <dbReference type="Google" id="ProtNLM"/>
    </source>
</evidence>
<sequence length="1316" mass="143660">METTVAPLMNPERRVMEVVKASEGRGDPPIVCAMEVAGCVGTGRRPSPELGEVLVSLICFANNTPFLWKLLEQAMSARIVSPLHILALLTARVITHRRAQPEAYRLYLELLSRYGVPFSLEDPGAWRDQITKCIDKALLLSSSYEIDKIDFCQAVIFFVLTIITNLMDGILEDLGIKFLPTDELANSYANEACQAMDIDSKRKINSKVQEHHGHLCWNNTMVALGVVEKMTADKKMKVFLRLIHLNMPTLFDRLMERLQFVEDHRLASQSLKSMNHSLDRLLSNIHEIANGEYKLNRHQLLGSVVDAGFGGPTSCYSLVSDWSACWISFDMLMENAMDGRNLYVISAVEILTDMTKTLQVVNQASWQETFMALWVSALRLVQRDREPWEGPIPHLDARLCMLLSIVPLAIASIVKEELDTAAGSKHSMETKKSTSRIHGLVSSLKILGQYTVLLSPPPTIANAANNAAAKKTASFIASIRNGNGGISASSQKGGPLKTAGSLFHLIVEACIARKLIDTSAYFWPGYVTPCATSKDSMLVEDNPWSAFLEGSPLTGSLKKTLMAMPASSLVELEKLYYIALNGSDEEKSAAAKILCGASLIRGWNIQEHVVRMVVKLLSPPITTAVSEAGTSSHLIGYMPMISAVLFGVCSVEAVHIISLYGMVPELAAALIPLCEAFGSFTPLPNHKPCPFDEMSIYSVFSCAFLLLLRLWKFFKPPQEHYRAGRGGNVHSELTLNYLLSMHNHCIAVQGKNADKPNKSTMPASPVYIDSFPKLRAWYLQNQACIASPLSGLCSKNPVHRVADLILRMVCHKMNQGGNLSANPSSTSSSSISEVPDRAAEDAHQIPLLPAWDILEAVPFVLDAILTACANGRLSSRDLTTGLRDLADFLPASLAAIVSYFSAELTRGIWKPVAMNGIDWPSPSANIHSLESEVKEILAAVGVTIPSCFGCGSVPMLPLPMAALVSLTITFKLDKSLEYMHAVIDLALENCSVGSSWPCMPIIGALWAQKVRRWHDFIVLTCTRSPFAREKDAVSQLIHSCFSSFLGPSRGCIGSGSRHHGISGLLGHSISDHGFRLQVAPGYLYLRSCRSFHDMHFVNNVILNFVLQWMSKLSSREASSGPSVRLLSSRSSLAAAASAVRQVAMLGASLLCIAGGPLLVQVLYEETVPAKLLSASEAGQASEPCPASTQLLEGYAMAYMLVLSGAFIWGVGKNSPTFPTSFPSRHVRALEVHIEFIARMVDGNMSVGCNPVTWRAYVSCLVGLLVRYVPSWIPGIRKGSLRKLASALRGWNELELAQALLERGGPASIELVIESML</sequence>
<organism evidence="1 2">
    <name type="scientific">Vanilla planifolia</name>
    <name type="common">Vanilla</name>
    <dbReference type="NCBI Taxonomy" id="51239"/>
    <lineage>
        <taxon>Eukaryota</taxon>
        <taxon>Viridiplantae</taxon>
        <taxon>Streptophyta</taxon>
        <taxon>Embryophyta</taxon>
        <taxon>Tracheophyta</taxon>
        <taxon>Spermatophyta</taxon>
        <taxon>Magnoliopsida</taxon>
        <taxon>Liliopsida</taxon>
        <taxon>Asparagales</taxon>
        <taxon>Orchidaceae</taxon>
        <taxon>Vanilloideae</taxon>
        <taxon>Vanilleae</taxon>
        <taxon>Vanilla</taxon>
    </lineage>
</organism>
<dbReference type="OrthoDB" id="683212at2759"/>
<dbReference type="PANTHER" id="PTHR33739">
    <property type="entry name" value="OS07G0681500 PROTEIN"/>
    <property type="match status" value="1"/>
</dbReference>
<dbReference type="GO" id="GO:0016592">
    <property type="term" value="C:mediator complex"/>
    <property type="evidence" value="ECO:0007669"/>
    <property type="project" value="InterPro"/>
</dbReference>
<comment type="caution">
    <text evidence="1">The sequence shown here is derived from an EMBL/GenBank/DDBJ whole genome shotgun (WGS) entry which is preliminary data.</text>
</comment>
<reference evidence="1 2" key="1">
    <citation type="journal article" date="2020" name="Nat. Food">
        <title>A phased Vanilla planifolia genome enables genetic improvement of flavour and production.</title>
        <authorList>
            <person name="Hasing T."/>
            <person name="Tang H."/>
            <person name="Brym M."/>
            <person name="Khazi F."/>
            <person name="Huang T."/>
            <person name="Chambers A.H."/>
        </authorList>
    </citation>
    <scope>NUCLEOTIDE SEQUENCE [LARGE SCALE GENOMIC DNA]</scope>
    <source>
        <tissue evidence="1">Leaf</tissue>
    </source>
</reference>
<dbReference type="PANTHER" id="PTHR33739:SF3">
    <property type="entry name" value="OS07G0681500 PROTEIN"/>
    <property type="match status" value="1"/>
</dbReference>
<protein>
    <recommendedName>
        <fullName evidence="3">Mediator of RNA polymerase II transcription subunit 33A</fullName>
    </recommendedName>
</protein>